<accession>A0AAD7WSS0</accession>
<evidence type="ECO:0000313" key="3">
    <source>
        <dbReference type="Proteomes" id="UP001221898"/>
    </source>
</evidence>
<organism evidence="2 3">
    <name type="scientific">Aldrovandia affinis</name>
    <dbReference type="NCBI Taxonomy" id="143900"/>
    <lineage>
        <taxon>Eukaryota</taxon>
        <taxon>Metazoa</taxon>
        <taxon>Chordata</taxon>
        <taxon>Craniata</taxon>
        <taxon>Vertebrata</taxon>
        <taxon>Euteleostomi</taxon>
        <taxon>Actinopterygii</taxon>
        <taxon>Neopterygii</taxon>
        <taxon>Teleostei</taxon>
        <taxon>Notacanthiformes</taxon>
        <taxon>Halosauridae</taxon>
        <taxon>Aldrovandia</taxon>
    </lineage>
</organism>
<sequence length="240" mass="25972">MWSSAMENDDALRTVAATATPSLGATELRARQADQPRPDSLFEATCWDPYIYTRRSHLEALWLEAGRPPSDPSPCTLLLWLQLQTDVSGTAPPPSHPTPSLPRGWNKGALKSRDDPPARTQQAPNLMGLEQPFEGDPVAGLSQAAVTPEVWILLSGAGAGAFRALVQGLHALLAVPACLSRRRSRKGSRDVPPVFHVGSWPSAPRERPRIPAPRPPGSGVRGHAVFTVYAPVLEPRVGRW</sequence>
<gene>
    <name evidence="2" type="ORF">AAFF_G00263140</name>
</gene>
<dbReference type="AlphaFoldDB" id="A0AAD7WSS0"/>
<feature type="region of interest" description="Disordered" evidence="1">
    <location>
        <begin position="88"/>
        <end position="123"/>
    </location>
</feature>
<comment type="caution">
    <text evidence="2">The sequence shown here is derived from an EMBL/GenBank/DDBJ whole genome shotgun (WGS) entry which is preliminary data.</text>
</comment>
<dbReference type="EMBL" id="JAINUG010000036">
    <property type="protein sequence ID" value="KAJ8408086.1"/>
    <property type="molecule type" value="Genomic_DNA"/>
</dbReference>
<feature type="region of interest" description="Disordered" evidence="1">
    <location>
        <begin position="182"/>
        <end position="218"/>
    </location>
</feature>
<proteinExistence type="predicted"/>
<feature type="compositionally biased region" description="Pro residues" evidence="1">
    <location>
        <begin position="91"/>
        <end position="100"/>
    </location>
</feature>
<evidence type="ECO:0000256" key="1">
    <source>
        <dbReference type="SAM" id="MobiDB-lite"/>
    </source>
</evidence>
<dbReference type="Proteomes" id="UP001221898">
    <property type="component" value="Unassembled WGS sequence"/>
</dbReference>
<protein>
    <submittedName>
        <fullName evidence="2">Uncharacterized protein</fullName>
    </submittedName>
</protein>
<keyword evidence="3" id="KW-1185">Reference proteome</keyword>
<name>A0AAD7WSS0_9TELE</name>
<evidence type="ECO:0000313" key="2">
    <source>
        <dbReference type="EMBL" id="KAJ8408086.1"/>
    </source>
</evidence>
<reference evidence="2" key="1">
    <citation type="journal article" date="2023" name="Science">
        <title>Genome structures resolve the early diversification of teleost fishes.</title>
        <authorList>
            <person name="Parey E."/>
            <person name="Louis A."/>
            <person name="Montfort J."/>
            <person name="Bouchez O."/>
            <person name="Roques C."/>
            <person name="Iampietro C."/>
            <person name="Lluch J."/>
            <person name="Castinel A."/>
            <person name="Donnadieu C."/>
            <person name="Desvignes T."/>
            <person name="Floi Bucao C."/>
            <person name="Jouanno E."/>
            <person name="Wen M."/>
            <person name="Mejri S."/>
            <person name="Dirks R."/>
            <person name="Jansen H."/>
            <person name="Henkel C."/>
            <person name="Chen W.J."/>
            <person name="Zahm M."/>
            <person name="Cabau C."/>
            <person name="Klopp C."/>
            <person name="Thompson A.W."/>
            <person name="Robinson-Rechavi M."/>
            <person name="Braasch I."/>
            <person name="Lecointre G."/>
            <person name="Bobe J."/>
            <person name="Postlethwait J.H."/>
            <person name="Berthelot C."/>
            <person name="Roest Crollius H."/>
            <person name="Guiguen Y."/>
        </authorList>
    </citation>
    <scope>NUCLEOTIDE SEQUENCE</scope>
    <source>
        <strain evidence="2">NC1722</strain>
    </source>
</reference>